<sequence length="99" mass="11527">MNSRVINILKLFPQHKSRFQEFYLLRLCYGNSGIHIFCRQIFRHIQASILLVLPSFRPLAGIHLRKYESAADVVSDIIEIQEKRLKRSIGIQHSVGSHQ</sequence>
<evidence type="ECO:0000313" key="2">
    <source>
        <dbReference type="Proteomes" id="UP001227192"/>
    </source>
</evidence>
<comment type="caution">
    <text evidence="1">The sequence shown here is derived from an EMBL/GenBank/DDBJ whole genome shotgun (WGS) entry which is preliminary data.</text>
</comment>
<keyword evidence="2" id="KW-1185">Reference proteome</keyword>
<protein>
    <submittedName>
        <fullName evidence="1">Uncharacterized protein</fullName>
    </submittedName>
</protein>
<evidence type="ECO:0000313" key="1">
    <source>
        <dbReference type="EMBL" id="KAJ9489273.1"/>
    </source>
</evidence>
<dbReference type="EMBL" id="LACB01000089">
    <property type="protein sequence ID" value="KAJ9489273.1"/>
    <property type="molecule type" value="Genomic_DNA"/>
</dbReference>
<dbReference type="AlphaFoldDB" id="A0AAI9TM82"/>
<accession>A0AAI9TM82</accession>
<reference evidence="1" key="1">
    <citation type="submission" date="2015-06" db="EMBL/GenBank/DDBJ databases">
        <authorList>
            <person name="Nguyen H."/>
        </authorList>
    </citation>
    <scope>NUCLEOTIDE SEQUENCE</scope>
    <source>
        <strain evidence="1">DAOM 180753</strain>
    </source>
</reference>
<name>A0AAI9TM82_PENTH</name>
<reference evidence="1" key="2">
    <citation type="journal article" date="2016" name="Fungal Biol.">
        <title>Ochratoxin A production by Penicillium thymicola.</title>
        <authorList>
            <person name="Nguyen H.D.T."/>
            <person name="McMullin D.R."/>
            <person name="Ponomareva E."/>
            <person name="Riley R."/>
            <person name="Pomraning K.R."/>
            <person name="Baker S.E."/>
            <person name="Seifert K.A."/>
        </authorList>
    </citation>
    <scope>NUCLEOTIDE SEQUENCE</scope>
    <source>
        <strain evidence="1">DAOM 180753</strain>
    </source>
</reference>
<proteinExistence type="predicted"/>
<gene>
    <name evidence="1" type="ORF">VN97_g4019</name>
</gene>
<dbReference type="Proteomes" id="UP001227192">
    <property type="component" value="Unassembled WGS sequence"/>
</dbReference>
<organism evidence="1 2">
    <name type="scientific">Penicillium thymicola</name>
    <dbReference type="NCBI Taxonomy" id="293382"/>
    <lineage>
        <taxon>Eukaryota</taxon>
        <taxon>Fungi</taxon>
        <taxon>Dikarya</taxon>
        <taxon>Ascomycota</taxon>
        <taxon>Pezizomycotina</taxon>
        <taxon>Eurotiomycetes</taxon>
        <taxon>Eurotiomycetidae</taxon>
        <taxon>Eurotiales</taxon>
        <taxon>Aspergillaceae</taxon>
        <taxon>Penicillium</taxon>
    </lineage>
</organism>